<evidence type="ECO:0000256" key="8">
    <source>
        <dbReference type="ARBA" id="ARBA00047669"/>
    </source>
</evidence>
<dbReference type="Pfam" id="PF01532">
    <property type="entry name" value="Glyco_hydro_47"/>
    <property type="match status" value="1"/>
</dbReference>
<keyword evidence="15" id="KW-0472">Membrane</keyword>
<evidence type="ECO:0000256" key="4">
    <source>
        <dbReference type="ARBA" id="ARBA00022723"/>
    </source>
</evidence>
<dbReference type="InterPro" id="IPR036026">
    <property type="entry name" value="Seven-hairpin_glycosidases"/>
</dbReference>
<comment type="pathway">
    <text evidence="2">Protein modification; protein glycosylation.</text>
</comment>
<keyword evidence="17" id="KW-1185">Reference proteome</keyword>
<feature type="compositionally biased region" description="Pro residues" evidence="14">
    <location>
        <begin position="1"/>
        <end position="10"/>
    </location>
</feature>
<evidence type="ECO:0000256" key="9">
    <source>
        <dbReference type="ARBA" id="ARBA00048605"/>
    </source>
</evidence>
<dbReference type="GO" id="GO:0005975">
    <property type="term" value="P:carbohydrate metabolic process"/>
    <property type="evidence" value="ECO:0007669"/>
    <property type="project" value="InterPro"/>
</dbReference>
<feature type="active site" evidence="10">
    <location>
        <position position="358"/>
    </location>
</feature>
<keyword evidence="6 11" id="KW-0106">Calcium</keyword>
<evidence type="ECO:0000256" key="12">
    <source>
        <dbReference type="PIRSR" id="PIRSR601382-3"/>
    </source>
</evidence>
<keyword evidence="13" id="KW-0326">Glycosidase</keyword>
<dbReference type="PRINTS" id="PR00747">
    <property type="entry name" value="GLYHDRLASE47"/>
</dbReference>
<protein>
    <recommendedName>
        <fullName evidence="13">alpha-1,2-Mannosidase</fullName>
        <ecNumber evidence="13">3.2.1.-</ecNumber>
    </recommendedName>
</protein>
<comment type="catalytic activity">
    <reaction evidence="9">
        <text>N(4)-(alpha-D-Man-(1-&gt;2)-alpha-D-Man-(1-&gt;2)-alpha-D-Man-(1-&gt;3)-[alpha-D-Man-(1-&gt;2)-alpha-D-Man-(1-&gt;3)-[alpha-D-Man-(1-&gt;2)-alpha-D-Man-(1-&gt;6)]-alpha-D-Man-(1-&gt;6)]-beta-D-Man-(1-&gt;4)-beta-D-GlcNAc-(1-&gt;4)-beta-D-GlcNAc)-L-asparaginyl-[protein] (N-glucan mannose isomer 9A1,2,3B1,2,3) + 4 H2O = N(4)-(alpha-D-Man-(1-&gt;3)-[alpha-D-Man-(1-&gt;3)-[alpha-D-Man-(1-&gt;6)]-alpha-D-Man-(1-&gt;6)]-beta-D-Man-(1-&gt;4)-beta-D-GlcNAc-(1-&gt;4)-beta-D-GlcNAc)-L-asparaginyl-[protein] (N-glucan mannose isomer 5A1,2) + 4 beta-D-mannose</text>
        <dbReference type="Rhea" id="RHEA:56008"/>
        <dbReference type="Rhea" id="RHEA-COMP:14356"/>
        <dbReference type="Rhea" id="RHEA-COMP:14367"/>
        <dbReference type="ChEBI" id="CHEBI:15377"/>
        <dbReference type="ChEBI" id="CHEBI:28563"/>
        <dbReference type="ChEBI" id="CHEBI:59087"/>
        <dbReference type="ChEBI" id="CHEBI:139493"/>
        <dbReference type="EC" id="3.2.1.113"/>
    </reaction>
</comment>
<sequence length="653" mass="73267">MADPPSPPPAAATLRQRRAAAPSEDEPPAPEPGAIPESSRGAGRAEPKPMKGTFNVILGLYLLVVVAGFAALAAGAGALLYYQNPGDYFRPTVKAKESPSWFSSPDKEWVVDLGADAEKREAVVKAFKYAWRAYERDAMGSDEYHPLARKGSNLTSAGGIGYMVVDALDTMMIMGLDEEYARARRWIETKLQFDRDAEVSVFETTIRVLGGLLSAYHLASKRLHPFIPPSDAALFLNQAEDLASRLLPAFSTASGLPFSLINLHKRVGVPDRENRGLVSTAEAATLQLEFRYLSWVLGEDEFHESKSNVRPEQYWEKAERVMKVIRMARANGGLAPIFMNIDAGKFVSSDIRLGSRGDSYYEYLLKQHLQTASTEPIYRDMYTTAMNAVHRTIFVRGPLTGMLFTQEIQSKRNAQSGMSWVRVRKQDHLVCFLAGELLLGAVTVHRAAGVKKVSIPPRAEELTEEGRRDWTAGIELLETCVDTYRTPTGLSAEIVHFREAMDKSAKNGDRVRDWYIKDAKPPGNPPVYDARYILRPETIESLFVAWRLTGNPRYRAYAWRIFQSIERECRLPSGGYAGIKNILDARHHEEQVAQRGAERWEDKMETFFVSETLKYLYLMFSEARLLPLDEYVFNTEAHPFPIFDPGPRIGTGL</sequence>
<dbReference type="InterPro" id="IPR012341">
    <property type="entry name" value="6hp_glycosidase-like_sf"/>
</dbReference>
<dbReference type="Gene3D" id="1.50.10.10">
    <property type="match status" value="1"/>
</dbReference>
<evidence type="ECO:0000256" key="2">
    <source>
        <dbReference type="ARBA" id="ARBA00004922"/>
    </source>
</evidence>
<organism evidence="16 17">
    <name type="scientific">Mycena indigotica</name>
    <dbReference type="NCBI Taxonomy" id="2126181"/>
    <lineage>
        <taxon>Eukaryota</taxon>
        <taxon>Fungi</taxon>
        <taxon>Dikarya</taxon>
        <taxon>Basidiomycota</taxon>
        <taxon>Agaricomycotina</taxon>
        <taxon>Agaricomycetes</taxon>
        <taxon>Agaricomycetidae</taxon>
        <taxon>Agaricales</taxon>
        <taxon>Marasmiineae</taxon>
        <taxon>Mycenaceae</taxon>
        <taxon>Mycena</taxon>
    </lineage>
</organism>
<evidence type="ECO:0000256" key="13">
    <source>
        <dbReference type="RuleBase" id="RU361193"/>
    </source>
</evidence>
<feature type="active site" description="Proton donor" evidence="10">
    <location>
        <position position="203"/>
    </location>
</feature>
<dbReference type="InterPro" id="IPR001382">
    <property type="entry name" value="Glyco_hydro_47"/>
</dbReference>
<keyword evidence="15" id="KW-1133">Transmembrane helix</keyword>
<accession>A0A8H6SS67</accession>
<gene>
    <name evidence="16" type="ORF">MIND_00570200</name>
</gene>
<evidence type="ECO:0000256" key="11">
    <source>
        <dbReference type="PIRSR" id="PIRSR601382-2"/>
    </source>
</evidence>
<evidence type="ECO:0000256" key="15">
    <source>
        <dbReference type="SAM" id="Phobius"/>
    </source>
</evidence>
<dbReference type="OrthoDB" id="8118055at2759"/>
<evidence type="ECO:0000256" key="10">
    <source>
        <dbReference type="PIRSR" id="PIRSR601382-1"/>
    </source>
</evidence>
<feature type="disulfide bond" evidence="12">
    <location>
        <begin position="431"/>
        <end position="480"/>
    </location>
</feature>
<feature type="binding site" evidence="11">
    <location>
        <position position="635"/>
    </location>
    <ligand>
        <name>Ca(2+)</name>
        <dbReference type="ChEBI" id="CHEBI:29108"/>
    </ligand>
</feature>
<comment type="similarity">
    <text evidence="3 13">Belongs to the glycosyl hydrolase 47 family.</text>
</comment>
<feature type="active site" description="Proton donor" evidence="10">
    <location>
        <position position="493"/>
    </location>
</feature>
<evidence type="ECO:0000313" key="16">
    <source>
        <dbReference type="EMBL" id="KAF7303417.1"/>
    </source>
</evidence>
<comment type="caution">
    <text evidence="16">The sequence shown here is derived from an EMBL/GenBank/DDBJ whole genome shotgun (WGS) entry which is preliminary data.</text>
</comment>
<dbReference type="SUPFAM" id="SSF48225">
    <property type="entry name" value="Seven-hairpin glycosidases"/>
    <property type="match status" value="1"/>
</dbReference>
<dbReference type="PANTHER" id="PTHR11742">
    <property type="entry name" value="MANNOSYL-OLIGOSACCHARIDE ALPHA-1,2-MANNOSIDASE-RELATED"/>
    <property type="match status" value="1"/>
</dbReference>
<keyword evidence="5 13" id="KW-0378">Hydrolase</keyword>
<keyword evidence="15" id="KW-0812">Transmembrane</keyword>
<dbReference type="EMBL" id="JACAZF010000005">
    <property type="protein sequence ID" value="KAF7303417.1"/>
    <property type="molecule type" value="Genomic_DNA"/>
</dbReference>
<proteinExistence type="inferred from homology"/>
<comment type="catalytic activity">
    <reaction evidence="8">
        <text>N(4)-(alpha-D-Man-(1-&gt;2)-alpha-D-Man-(1-&gt;2)-alpha-D-Man-(1-&gt;3)-[alpha-D-Man-(1-&gt;3)-[alpha-D-Man-(1-&gt;2)-alpha-D-Man-(1-&gt;6)]-alpha-D-Man-(1-&gt;6)]-beta-D-Man-(1-&gt;4)-beta-D-GlcNAc-(1-&gt;4)-beta-D-GlcNAc)-L-asparaginyl-[protein] (N-glucan mannose isomer 8A1,2,3B1,3) + 3 H2O = N(4)-(alpha-D-Man-(1-&gt;3)-[alpha-D-Man-(1-&gt;3)-[alpha-D-Man-(1-&gt;6)]-alpha-D-Man-(1-&gt;6)]-beta-D-Man-(1-&gt;4)-beta-D-GlcNAc-(1-&gt;4)-beta-D-GlcNAc)-L-asparaginyl-[protein] (N-glucan mannose isomer 5A1,2) + 3 beta-D-mannose</text>
        <dbReference type="Rhea" id="RHEA:56028"/>
        <dbReference type="Rhea" id="RHEA-COMP:14358"/>
        <dbReference type="Rhea" id="RHEA-COMP:14367"/>
        <dbReference type="ChEBI" id="CHEBI:15377"/>
        <dbReference type="ChEBI" id="CHEBI:28563"/>
        <dbReference type="ChEBI" id="CHEBI:59087"/>
        <dbReference type="ChEBI" id="CHEBI:60628"/>
        <dbReference type="EC" id="3.2.1.113"/>
    </reaction>
</comment>
<dbReference type="RefSeq" id="XP_037220389.1">
    <property type="nucleotide sequence ID" value="XM_037362468.1"/>
</dbReference>
<dbReference type="InterPro" id="IPR050749">
    <property type="entry name" value="Glycosyl_Hydrolase_47"/>
</dbReference>
<keyword evidence="7 12" id="KW-1015">Disulfide bond</keyword>
<evidence type="ECO:0000313" key="17">
    <source>
        <dbReference type="Proteomes" id="UP000636479"/>
    </source>
</evidence>
<evidence type="ECO:0000256" key="14">
    <source>
        <dbReference type="SAM" id="MobiDB-lite"/>
    </source>
</evidence>
<feature type="region of interest" description="Disordered" evidence="14">
    <location>
        <begin position="1"/>
        <end position="47"/>
    </location>
</feature>
<evidence type="ECO:0000256" key="3">
    <source>
        <dbReference type="ARBA" id="ARBA00007658"/>
    </source>
</evidence>
<dbReference type="Proteomes" id="UP000636479">
    <property type="component" value="Unassembled WGS sequence"/>
</dbReference>
<feature type="transmembrane region" description="Helical" evidence="15">
    <location>
        <begin position="58"/>
        <end position="82"/>
    </location>
</feature>
<dbReference type="GO" id="GO:0005783">
    <property type="term" value="C:endoplasmic reticulum"/>
    <property type="evidence" value="ECO:0007669"/>
    <property type="project" value="TreeGrafter"/>
</dbReference>
<reference evidence="16" key="1">
    <citation type="submission" date="2020-05" db="EMBL/GenBank/DDBJ databases">
        <title>Mycena genomes resolve the evolution of fungal bioluminescence.</title>
        <authorList>
            <person name="Tsai I.J."/>
        </authorList>
    </citation>
    <scope>NUCLEOTIDE SEQUENCE</scope>
    <source>
        <strain evidence="16">171206Taipei</strain>
    </source>
</reference>
<feature type="compositionally biased region" description="Low complexity" evidence="14">
    <location>
        <begin position="11"/>
        <end position="22"/>
    </location>
</feature>
<feature type="active site" evidence="10">
    <location>
        <position position="537"/>
    </location>
</feature>
<dbReference type="GO" id="GO:0016020">
    <property type="term" value="C:membrane"/>
    <property type="evidence" value="ECO:0007669"/>
    <property type="project" value="InterPro"/>
</dbReference>
<evidence type="ECO:0000256" key="1">
    <source>
        <dbReference type="ARBA" id="ARBA00001913"/>
    </source>
</evidence>
<dbReference type="AlphaFoldDB" id="A0A8H6SS67"/>
<comment type="cofactor">
    <cofactor evidence="1 11">
        <name>Ca(2+)</name>
        <dbReference type="ChEBI" id="CHEBI:29108"/>
    </cofactor>
</comment>
<dbReference type="GO" id="GO:0004571">
    <property type="term" value="F:mannosyl-oligosaccharide 1,2-alpha-mannosidase activity"/>
    <property type="evidence" value="ECO:0007669"/>
    <property type="project" value="UniProtKB-EC"/>
</dbReference>
<keyword evidence="4 11" id="KW-0479">Metal-binding</keyword>
<dbReference type="GO" id="GO:0036503">
    <property type="term" value="P:ERAD pathway"/>
    <property type="evidence" value="ECO:0007669"/>
    <property type="project" value="UniProtKB-ARBA"/>
</dbReference>
<dbReference type="GeneID" id="59344984"/>
<evidence type="ECO:0000256" key="5">
    <source>
        <dbReference type="ARBA" id="ARBA00022801"/>
    </source>
</evidence>
<evidence type="ECO:0000256" key="6">
    <source>
        <dbReference type="ARBA" id="ARBA00022837"/>
    </source>
</evidence>
<dbReference type="GO" id="GO:0005509">
    <property type="term" value="F:calcium ion binding"/>
    <property type="evidence" value="ECO:0007669"/>
    <property type="project" value="InterPro"/>
</dbReference>
<evidence type="ECO:0000256" key="7">
    <source>
        <dbReference type="ARBA" id="ARBA00023157"/>
    </source>
</evidence>
<dbReference type="EC" id="3.2.1.-" evidence="13"/>
<dbReference type="PANTHER" id="PTHR11742:SF55">
    <property type="entry name" value="ENDOPLASMIC RETICULUM MANNOSYL-OLIGOSACCHARIDE 1,2-ALPHA-MANNOSIDASE"/>
    <property type="match status" value="1"/>
</dbReference>
<name>A0A8H6SS67_9AGAR</name>